<accession>A0A370TR45</accession>
<dbReference type="Gene3D" id="3.30.930.10">
    <property type="entry name" value="Bira Bifunctional Protein, Domain 2"/>
    <property type="match status" value="1"/>
</dbReference>
<dbReference type="GO" id="GO:0005739">
    <property type="term" value="C:mitochondrion"/>
    <property type="evidence" value="ECO:0007669"/>
    <property type="project" value="TreeGrafter"/>
</dbReference>
<dbReference type="InterPro" id="IPR004562">
    <property type="entry name" value="LipoylTrfase_LipoateP_Ligase"/>
</dbReference>
<sequence length="280" mass="31161">MVVRALRRLGVEKARVNERHDIVVDTPGSEKGCLKVSGSAYKLTRLRSLHHGTCLLNSKNLGNIGRFLRSPAKEFIKARGVDSVSSPITNVEVHNRDFERAVIDEFGEMYETVEPIIVTEKEEDIHEVTQGIAELTSRDWIYGQTPQFTFTYPSNNGNSGPSEGSTEHASSLQIEFTARNAVIQSATLHSSLSTGKDSHPIMEQAMASSLQEVQETSLKDAKLHDIEDWESVLSPALKTKSERSTSPNADGIEEFSFDRAWEKELRFVAKNLNQLFGLGK</sequence>
<evidence type="ECO:0000256" key="5">
    <source>
        <dbReference type="SAM" id="MobiDB-lite"/>
    </source>
</evidence>
<evidence type="ECO:0000256" key="4">
    <source>
        <dbReference type="ARBA" id="ARBA00015925"/>
    </source>
</evidence>
<dbReference type="SUPFAM" id="SSF55681">
    <property type="entry name" value="Class II aaRS and biotin synthetases"/>
    <property type="match status" value="1"/>
</dbReference>
<evidence type="ECO:0000256" key="2">
    <source>
        <dbReference type="ARBA" id="ARBA00005085"/>
    </source>
</evidence>
<dbReference type="InterPro" id="IPR004143">
    <property type="entry name" value="BPL_LPL_catalytic"/>
</dbReference>
<dbReference type="PROSITE" id="PS51733">
    <property type="entry name" value="BPL_LPL_CATALYTIC"/>
    <property type="match status" value="1"/>
</dbReference>
<dbReference type="AlphaFoldDB" id="A0A370TR45"/>
<dbReference type="GeneID" id="43598266"/>
<evidence type="ECO:0000313" key="7">
    <source>
        <dbReference type="EMBL" id="RDL37984.1"/>
    </source>
</evidence>
<proteinExistence type="inferred from homology"/>
<name>A0A370TR45_9HELO</name>
<keyword evidence="8" id="KW-1185">Reference proteome</keyword>
<comment type="pathway">
    <text evidence="2">Protein modification; protein lipoylation via exogenous pathway; protein N(6)-(lipoyl)lysine from lipoate: step 2/2.</text>
</comment>
<reference evidence="7 8" key="1">
    <citation type="journal article" date="2018" name="IMA Fungus">
        <title>IMA Genome-F 9: Draft genome sequence of Annulohypoxylon stygium, Aspergillus mulundensis, Berkeleyomyces basicola (syn. Thielaviopsis basicola), Ceratocystis smalleyi, two Cercospora beticola strains, Coleophoma cylindrospora, Fusarium fracticaudum, Phialophora cf. hyalina, and Morchella septimelata.</title>
        <authorList>
            <person name="Wingfield B.D."/>
            <person name="Bills G.F."/>
            <person name="Dong Y."/>
            <person name="Huang W."/>
            <person name="Nel W.J."/>
            <person name="Swalarsk-Parry B.S."/>
            <person name="Vaghefi N."/>
            <person name="Wilken P.M."/>
            <person name="An Z."/>
            <person name="de Beer Z.W."/>
            <person name="De Vos L."/>
            <person name="Chen L."/>
            <person name="Duong T.A."/>
            <person name="Gao Y."/>
            <person name="Hammerbacher A."/>
            <person name="Kikkert J.R."/>
            <person name="Li Y."/>
            <person name="Li H."/>
            <person name="Li K."/>
            <person name="Li Q."/>
            <person name="Liu X."/>
            <person name="Ma X."/>
            <person name="Naidoo K."/>
            <person name="Pethybridge S.J."/>
            <person name="Sun J."/>
            <person name="Steenkamp E.T."/>
            <person name="van der Nest M.A."/>
            <person name="van Wyk S."/>
            <person name="Wingfield M.J."/>
            <person name="Xiong C."/>
            <person name="Yue Q."/>
            <person name="Zhang X."/>
        </authorList>
    </citation>
    <scope>NUCLEOTIDE SEQUENCE [LARGE SCALE GENOMIC DNA]</scope>
    <source>
        <strain evidence="7 8">BP 5553</strain>
    </source>
</reference>
<comment type="caution">
    <text evidence="7">The sequence shown here is derived from an EMBL/GenBank/DDBJ whole genome shotgun (WGS) entry which is preliminary data.</text>
</comment>
<comment type="similarity">
    <text evidence="3">Belongs to the LplA family.</text>
</comment>
<comment type="function">
    <text evidence="1">Catalyzes both the ATP-dependent activation of exogenously supplied lipoate to lipoyl-AMP and the transfer of the activated lipoyl onto the lipoyl domains of lipoate-dependent enzymes.</text>
</comment>
<dbReference type="Pfam" id="PF21948">
    <property type="entry name" value="LplA-B_cat"/>
    <property type="match status" value="1"/>
</dbReference>
<dbReference type="EMBL" id="NPIC01000003">
    <property type="protein sequence ID" value="RDL37984.1"/>
    <property type="molecule type" value="Genomic_DNA"/>
</dbReference>
<dbReference type="PANTHER" id="PTHR12561:SF3">
    <property type="entry name" value="LIPOYLTRANSFERASE 1, MITOCHONDRIAL"/>
    <property type="match status" value="1"/>
</dbReference>
<dbReference type="PANTHER" id="PTHR12561">
    <property type="entry name" value="LIPOATE-PROTEIN LIGASE"/>
    <property type="match status" value="1"/>
</dbReference>
<dbReference type="InterPro" id="IPR045864">
    <property type="entry name" value="aa-tRNA-synth_II/BPL/LPL"/>
</dbReference>
<gene>
    <name evidence="7" type="ORF">BP5553_05417</name>
</gene>
<dbReference type="GO" id="GO:0017118">
    <property type="term" value="F:lipoyltransferase activity"/>
    <property type="evidence" value="ECO:0007669"/>
    <property type="project" value="TreeGrafter"/>
</dbReference>
<dbReference type="GO" id="GO:0009249">
    <property type="term" value="P:protein lipoylation"/>
    <property type="evidence" value="ECO:0007669"/>
    <property type="project" value="InterPro"/>
</dbReference>
<dbReference type="Proteomes" id="UP000254866">
    <property type="component" value="Unassembled WGS sequence"/>
</dbReference>
<evidence type="ECO:0000259" key="6">
    <source>
        <dbReference type="PROSITE" id="PS51733"/>
    </source>
</evidence>
<evidence type="ECO:0000256" key="3">
    <source>
        <dbReference type="ARBA" id="ARBA00008242"/>
    </source>
</evidence>
<dbReference type="UniPathway" id="UPA00537">
    <property type="reaction ID" value="UER00595"/>
</dbReference>
<evidence type="ECO:0000313" key="8">
    <source>
        <dbReference type="Proteomes" id="UP000254866"/>
    </source>
</evidence>
<feature type="domain" description="BPL/LPL catalytic" evidence="6">
    <location>
        <begin position="1"/>
        <end position="114"/>
    </location>
</feature>
<protein>
    <recommendedName>
        <fullName evidence="4">Putative lipoate-protein ligase A</fullName>
    </recommendedName>
</protein>
<dbReference type="RefSeq" id="XP_031870640.1">
    <property type="nucleotide sequence ID" value="XM_032014040.1"/>
</dbReference>
<organism evidence="7 8">
    <name type="scientific">Venustampulla echinocandica</name>
    <dbReference type="NCBI Taxonomy" id="2656787"/>
    <lineage>
        <taxon>Eukaryota</taxon>
        <taxon>Fungi</taxon>
        <taxon>Dikarya</taxon>
        <taxon>Ascomycota</taxon>
        <taxon>Pezizomycotina</taxon>
        <taxon>Leotiomycetes</taxon>
        <taxon>Helotiales</taxon>
        <taxon>Pleuroascaceae</taxon>
        <taxon>Venustampulla</taxon>
    </lineage>
</organism>
<dbReference type="OrthoDB" id="201621at2759"/>
<dbReference type="STRING" id="2656787.A0A370TR45"/>
<evidence type="ECO:0000256" key="1">
    <source>
        <dbReference type="ARBA" id="ARBA00003253"/>
    </source>
</evidence>
<feature type="compositionally biased region" description="Low complexity" evidence="5">
    <location>
        <begin position="153"/>
        <end position="164"/>
    </location>
</feature>
<feature type="region of interest" description="Disordered" evidence="5">
    <location>
        <begin position="151"/>
        <end position="171"/>
    </location>
</feature>